<evidence type="ECO:0000259" key="1">
    <source>
        <dbReference type="Pfam" id="PF01074"/>
    </source>
</evidence>
<gene>
    <name evidence="2" type="ORF">S01H1_79833</name>
</gene>
<dbReference type="AlphaFoldDB" id="X0Z4B4"/>
<accession>X0Z4B4</accession>
<dbReference type="GO" id="GO:0006013">
    <property type="term" value="P:mannose metabolic process"/>
    <property type="evidence" value="ECO:0007669"/>
    <property type="project" value="InterPro"/>
</dbReference>
<dbReference type="EMBL" id="BARS01053856">
    <property type="protein sequence ID" value="GAG43391.1"/>
    <property type="molecule type" value="Genomic_DNA"/>
</dbReference>
<dbReference type="Pfam" id="PF01074">
    <property type="entry name" value="Glyco_hydro_38N"/>
    <property type="match status" value="1"/>
</dbReference>
<dbReference type="Gene3D" id="3.20.110.10">
    <property type="entry name" value="Glycoside hydrolase 38, N terminal domain"/>
    <property type="match status" value="1"/>
</dbReference>
<dbReference type="PANTHER" id="PTHR46017:SF2">
    <property type="entry name" value="MANNOSYLGLYCERATE HYDROLASE"/>
    <property type="match status" value="1"/>
</dbReference>
<dbReference type="SUPFAM" id="SSF88713">
    <property type="entry name" value="Glycoside hydrolase/deacetylase"/>
    <property type="match status" value="1"/>
</dbReference>
<dbReference type="PANTHER" id="PTHR46017">
    <property type="entry name" value="ALPHA-MANNOSIDASE 2C1"/>
    <property type="match status" value="1"/>
</dbReference>
<dbReference type="GO" id="GO:0009313">
    <property type="term" value="P:oligosaccharide catabolic process"/>
    <property type="evidence" value="ECO:0007669"/>
    <property type="project" value="TreeGrafter"/>
</dbReference>
<organism evidence="2">
    <name type="scientific">marine sediment metagenome</name>
    <dbReference type="NCBI Taxonomy" id="412755"/>
    <lineage>
        <taxon>unclassified sequences</taxon>
        <taxon>metagenomes</taxon>
        <taxon>ecological metagenomes</taxon>
    </lineage>
</organism>
<reference evidence="2" key="1">
    <citation type="journal article" date="2014" name="Front. Microbiol.">
        <title>High frequency of phylogenetically diverse reductive dehalogenase-homologous genes in deep subseafloor sedimentary metagenomes.</title>
        <authorList>
            <person name="Kawai M."/>
            <person name="Futagami T."/>
            <person name="Toyoda A."/>
            <person name="Takaki Y."/>
            <person name="Nishi S."/>
            <person name="Hori S."/>
            <person name="Arai W."/>
            <person name="Tsubouchi T."/>
            <person name="Morono Y."/>
            <person name="Uchiyama I."/>
            <person name="Ito T."/>
            <person name="Fujiyama A."/>
            <person name="Inagaki F."/>
            <person name="Takami H."/>
        </authorList>
    </citation>
    <scope>NUCLEOTIDE SEQUENCE</scope>
    <source>
        <strain evidence="2">Expedition CK06-06</strain>
    </source>
</reference>
<name>X0Z4B4_9ZZZZ</name>
<proteinExistence type="predicted"/>
<comment type="caution">
    <text evidence="2">The sequence shown here is derived from an EMBL/GenBank/DDBJ whole genome shotgun (WGS) entry which is preliminary data.</text>
</comment>
<evidence type="ECO:0000313" key="2">
    <source>
        <dbReference type="EMBL" id="GAG43391.1"/>
    </source>
</evidence>
<dbReference type="InterPro" id="IPR011330">
    <property type="entry name" value="Glyco_hydro/deAcase_b/a-brl"/>
</dbReference>
<dbReference type="GO" id="GO:0004559">
    <property type="term" value="F:alpha-mannosidase activity"/>
    <property type="evidence" value="ECO:0007669"/>
    <property type="project" value="InterPro"/>
</dbReference>
<protein>
    <recommendedName>
        <fullName evidence="1">Glycoside hydrolase family 38 N-terminal domain-containing protein</fullName>
    </recommendedName>
</protein>
<sequence>MKANNIIIVPETHWDREWYLPFQGFRARLVIMMDKLLHILKTDPNYKNFVLDGQTIPLEDYLEVRPEMEEEIKKYVKQGRLSIGPMYVLPDEFLISGESLIRNLMIGHQIGRRFGRVM</sequence>
<feature type="domain" description="Glycoside hydrolase family 38 N-terminal" evidence="1">
    <location>
        <begin position="5"/>
        <end position="115"/>
    </location>
</feature>
<dbReference type="InterPro" id="IPR027291">
    <property type="entry name" value="Glyco_hydro_38_N_sf"/>
</dbReference>
<dbReference type="InterPro" id="IPR000602">
    <property type="entry name" value="Glyco_hydro_38_N"/>
</dbReference>
<feature type="non-terminal residue" evidence="2">
    <location>
        <position position="118"/>
    </location>
</feature>